<proteinExistence type="predicted"/>
<dbReference type="Proteomes" id="UP000017246">
    <property type="component" value="Unassembled WGS sequence"/>
</dbReference>
<sequence>MSQQVESQIFPIHLEWLGGRNTFQQSNFSVRNAHICLEDMKDSDVIMPVTLVKHGDKVIFRTNNERMGKDFNLSNIVNIHVFASDPTYAVFEISSNNGPYRFEVIHAPGNETLNQVHDFLFTCNFAYASAQILPREENSPTSSNFDTYEAPETGQPATNGVSTPELQTEEGYEEVAVKLVDQMINGHESPSTSPEVQDPVQVKDEVASEEVAKTRSSSSTTSVSSDANIDKIQNDVNSVVSDNWETRINHQEVNEAEAPRTIEVSRPRHFCKLRLLTNIIAEEGIDTRHYHDDGRLYVVSRIAFQSTKIRPLPKEASVTEDESISTNDDGENFPVIRVQPVAKIPTKHRQRQSRSPVKESSILPSEKLKGKSMTPERSVCKKCIGSEGKKKLRNTSPALRIRIQTPTCNVCECIRSCNKNPTSSLFCCSRRSHQPGCSTVRTLYVHSPS</sequence>
<gene>
    <name evidence="2" type="ORF">EmuJ_000865600</name>
</gene>
<protein>
    <submittedName>
        <fullName evidence="2">Expressed conserved protein</fullName>
    </submittedName>
</protein>
<dbReference type="OrthoDB" id="6262869at2759"/>
<name>A0A068YFD4_ECHMU</name>
<feature type="region of interest" description="Disordered" evidence="1">
    <location>
        <begin position="185"/>
        <end position="229"/>
    </location>
</feature>
<dbReference type="OMA" id="HICLEDM"/>
<keyword evidence="3" id="KW-1185">Reference proteome</keyword>
<reference evidence="2" key="1">
    <citation type="journal article" date="2013" name="Nature">
        <title>The genomes of four tapeworm species reveal adaptations to parasitism.</title>
        <authorList>
            <person name="Tsai I.J."/>
            <person name="Zarowiecki M."/>
            <person name="Holroyd N."/>
            <person name="Garciarrubio A."/>
            <person name="Sanchez-Flores A."/>
            <person name="Brooks K.L."/>
            <person name="Tracey A."/>
            <person name="Bobes R.J."/>
            <person name="Fragoso G."/>
            <person name="Sciutto E."/>
            <person name="Aslett M."/>
            <person name="Beasley H."/>
            <person name="Bennett H.M."/>
            <person name="Cai J."/>
            <person name="Camicia F."/>
            <person name="Clark R."/>
            <person name="Cucher M."/>
            <person name="De Silva N."/>
            <person name="Day T.A."/>
            <person name="Deplazes P."/>
            <person name="Estrada K."/>
            <person name="Fernandez C."/>
            <person name="Holland P.W."/>
            <person name="Hou J."/>
            <person name="Hu S."/>
            <person name="Huckvale T."/>
            <person name="Hung S.S."/>
            <person name="Kamenetzky L."/>
            <person name="Keane J.A."/>
            <person name="Kiss F."/>
            <person name="Koziol U."/>
            <person name="Lambert O."/>
            <person name="Liu K."/>
            <person name="Luo X."/>
            <person name="Luo Y."/>
            <person name="Macchiaroli N."/>
            <person name="Nichol S."/>
            <person name="Paps J."/>
            <person name="Parkinson J."/>
            <person name="Pouchkina-Stantcheva N."/>
            <person name="Riddiford N."/>
            <person name="Rosenzvit M."/>
            <person name="Salinas G."/>
            <person name="Wasmuth J.D."/>
            <person name="Zamanian M."/>
            <person name="Zheng Y."/>
            <person name="Cai X."/>
            <person name="Soberon X."/>
            <person name="Olson P.D."/>
            <person name="Laclette J.P."/>
            <person name="Brehm K."/>
            <person name="Berriman M."/>
            <person name="Garciarrubio A."/>
            <person name="Bobes R.J."/>
            <person name="Fragoso G."/>
            <person name="Sanchez-Flores A."/>
            <person name="Estrada K."/>
            <person name="Cevallos M.A."/>
            <person name="Morett E."/>
            <person name="Gonzalez V."/>
            <person name="Portillo T."/>
            <person name="Ochoa-Leyva A."/>
            <person name="Jose M.V."/>
            <person name="Sciutto E."/>
            <person name="Landa A."/>
            <person name="Jimenez L."/>
            <person name="Valdes V."/>
            <person name="Carrero J.C."/>
            <person name="Larralde C."/>
            <person name="Morales-Montor J."/>
            <person name="Limon-Lason J."/>
            <person name="Soberon X."/>
            <person name="Laclette J.P."/>
        </authorList>
    </citation>
    <scope>NUCLEOTIDE SEQUENCE [LARGE SCALE GENOMIC DNA]</scope>
</reference>
<feature type="compositionally biased region" description="Basic and acidic residues" evidence="1">
    <location>
        <begin position="201"/>
        <end position="213"/>
    </location>
</feature>
<evidence type="ECO:0000313" key="3">
    <source>
        <dbReference type="Proteomes" id="UP000017246"/>
    </source>
</evidence>
<feature type="region of interest" description="Disordered" evidence="1">
    <location>
        <begin position="136"/>
        <end position="167"/>
    </location>
</feature>
<dbReference type="EMBL" id="LN902841">
    <property type="protein sequence ID" value="CDS41042.1"/>
    <property type="molecule type" value="Genomic_DNA"/>
</dbReference>
<evidence type="ECO:0000313" key="2">
    <source>
        <dbReference type="EMBL" id="CDS41042.1"/>
    </source>
</evidence>
<dbReference type="AlphaFoldDB" id="A0A068YFD4"/>
<reference evidence="2" key="2">
    <citation type="submission" date="2015-11" db="EMBL/GenBank/DDBJ databases">
        <authorList>
            <person name="Zhang Y."/>
            <person name="Guo Z."/>
        </authorList>
    </citation>
    <scope>NUCLEOTIDE SEQUENCE</scope>
</reference>
<evidence type="ECO:0000256" key="1">
    <source>
        <dbReference type="SAM" id="MobiDB-lite"/>
    </source>
</evidence>
<feature type="compositionally biased region" description="Polar residues" evidence="1">
    <location>
        <begin position="155"/>
        <end position="166"/>
    </location>
</feature>
<feature type="region of interest" description="Disordered" evidence="1">
    <location>
        <begin position="344"/>
        <end position="374"/>
    </location>
</feature>
<organism evidence="2 3">
    <name type="scientific">Echinococcus multilocularis</name>
    <name type="common">Fox tapeworm</name>
    <dbReference type="NCBI Taxonomy" id="6211"/>
    <lineage>
        <taxon>Eukaryota</taxon>
        <taxon>Metazoa</taxon>
        <taxon>Spiralia</taxon>
        <taxon>Lophotrochozoa</taxon>
        <taxon>Platyhelminthes</taxon>
        <taxon>Cestoda</taxon>
        <taxon>Eucestoda</taxon>
        <taxon>Cyclophyllidea</taxon>
        <taxon>Taeniidae</taxon>
        <taxon>Echinococcus</taxon>
    </lineage>
</organism>
<accession>A0A068YFD4</accession>
<feature type="compositionally biased region" description="Low complexity" evidence="1">
    <location>
        <begin position="214"/>
        <end position="225"/>
    </location>
</feature>